<feature type="compositionally biased region" description="Low complexity" evidence="1">
    <location>
        <begin position="107"/>
        <end position="125"/>
    </location>
</feature>
<evidence type="ECO:0008006" key="4">
    <source>
        <dbReference type="Google" id="ProtNLM"/>
    </source>
</evidence>
<sequence length="413" mass="45807">MDQLAAPIPPPPPPVFKKRFHALNKNDLILLAQTLGIPHGGLVSELKPRIRAHLDTHKDTYANDERFAALYLVGRVPANAPQEPPPNPTPSPPPQIPPPQIPPIQPPIGEQQGPEPNVPEPLNANPQPPPPADAAAPPLPLIPTVDDLSRSVADRFAEADGRTRLNYLSGLRELNMRFFSDQGQPAAAHTVGAAAAHTPAQRGVRGLLQGGVFLDPPAVITKLRRGWQDHIPLNLLTDSACATAGQSIPSHDSLRIRDGQIHIAATTLDHSCEHEMTAQDLLQAYPRLIRMIRLYYSGEHPDHLADDFQAHFSLLQARPEFWSQTRFIVVFDIHLRKRFLQEPFDLRIWQSEVWQTMLEENIFSLANAAQNSWPQFSTTAFSTRDYRSPFPESLPSTSPTTGVILSSDQRVKF</sequence>
<keyword evidence="3" id="KW-1185">Reference proteome</keyword>
<dbReference type="VEuPathDB" id="FungiDB:BD410DRAFT_899981"/>
<dbReference type="AlphaFoldDB" id="A0A4Y7PZ85"/>
<proteinExistence type="predicted"/>
<dbReference type="OrthoDB" id="2689990at2759"/>
<evidence type="ECO:0000313" key="2">
    <source>
        <dbReference type="EMBL" id="TDL19840.1"/>
    </source>
</evidence>
<gene>
    <name evidence="2" type="ORF">BD410DRAFT_899981</name>
</gene>
<reference evidence="2 3" key="1">
    <citation type="submission" date="2018-06" db="EMBL/GenBank/DDBJ databases">
        <title>A transcriptomic atlas of mushroom development highlights an independent origin of complex multicellularity.</title>
        <authorList>
            <consortium name="DOE Joint Genome Institute"/>
            <person name="Krizsan K."/>
            <person name="Almasi E."/>
            <person name="Merenyi Z."/>
            <person name="Sahu N."/>
            <person name="Viragh M."/>
            <person name="Koszo T."/>
            <person name="Mondo S."/>
            <person name="Kiss B."/>
            <person name="Balint B."/>
            <person name="Kues U."/>
            <person name="Barry K."/>
            <person name="Hegedus J.C."/>
            <person name="Henrissat B."/>
            <person name="Johnson J."/>
            <person name="Lipzen A."/>
            <person name="Ohm R."/>
            <person name="Nagy I."/>
            <person name="Pangilinan J."/>
            <person name="Yan J."/>
            <person name="Xiong Y."/>
            <person name="Grigoriev I.V."/>
            <person name="Hibbett D.S."/>
            <person name="Nagy L.G."/>
        </authorList>
    </citation>
    <scope>NUCLEOTIDE SEQUENCE [LARGE SCALE GENOMIC DNA]</scope>
    <source>
        <strain evidence="2 3">SZMC22713</strain>
    </source>
</reference>
<protein>
    <recommendedName>
        <fullName evidence="4">SAP domain-containing protein</fullName>
    </recommendedName>
</protein>
<name>A0A4Y7PZ85_9AGAM</name>
<feature type="region of interest" description="Disordered" evidence="1">
    <location>
        <begin position="77"/>
        <end position="141"/>
    </location>
</feature>
<accession>A0A4Y7PZ85</accession>
<organism evidence="2 3">
    <name type="scientific">Rickenella mellea</name>
    <dbReference type="NCBI Taxonomy" id="50990"/>
    <lineage>
        <taxon>Eukaryota</taxon>
        <taxon>Fungi</taxon>
        <taxon>Dikarya</taxon>
        <taxon>Basidiomycota</taxon>
        <taxon>Agaricomycotina</taxon>
        <taxon>Agaricomycetes</taxon>
        <taxon>Hymenochaetales</taxon>
        <taxon>Rickenellaceae</taxon>
        <taxon>Rickenella</taxon>
    </lineage>
</organism>
<feature type="compositionally biased region" description="Pro residues" evidence="1">
    <location>
        <begin position="126"/>
        <end position="141"/>
    </location>
</feature>
<dbReference type="EMBL" id="ML170193">
    <property type="protein sequence ID" value="TDL19840.1"/>
    <property type="molecule type" value="Genomic_DNA"/>
</dbReference>
<feature type="compositionally biased region" description="Pro residues" evidence="1">
    <location>
        <begin position="82"/>
        <end position="106"/>
    </location>
</feature>
<evidence type="ECO:0000313" key="3">
    <source>
        <dbReference type="Proteomes" id="UP000294933"/>
    </source>
</evidence>
<dbReference type="Proteomes" id="UP000294933">
    <property type="component" value="Unassembled WGS sequence"/>
</dbReference>
<evidence type="ECO:0000256" key="1">
    <source>
        <dbReference type="SAM" id="MobiDB-lite"/>
    </source>
</evidence>